<keyword evidence="1" id="KW-1133">Transmembrane helix</keyword>
<protein>
    <submittedName>
        <fullName evidence="2">Uncharacterized protein</fullName>
    </submittedName>
</protein>
<evidence type="ECO:0000313" key="2">
    <source>
        <dbReference type="EMBL" id="OGE98830.1"/>
    </source>
</evidence>
<keyword evidence="1" id="KW-0472">Membrane</keyword>
<name>A0A1F5QAL1_9BACT</name>
<feature type="transmembrane region" description="Helical" evidence="1">
    <location>
        <begin position="24"/>
        <end position="43"/>
    </location>
</feature>
<keyword evidence="1" id="KW-0812">Transmembrane</keyword>
<comment type="caution">
    <text evidence="2">The sequence shown here is derived from an EMBL/GenBank/DDBJ whole genome shotgun (WGS) entry which is preliminary data.</text>
</comment>
<evidence type="ECO:0000256" key="1">
    <source>
        <dbReference type="SAM" id="Phobius"/>
    </source>
</evidence>
<organism evidence="2 3">
    <name type="scientific">Candidatus Doudnabacteria bacterium RIFCSPLOWO2_02_FULL_48_13</name>
    <dbReference type="NCBI Taxonomy" id="1817845"/>
    <lineage>
        <taxon>Bacteria</taxon>
        <taxon>Candidatus Doudnaibacteriota</taxon>
    </lineage>
</organism>
<gene>
    <name evidence="2" type="ORF">A3J05_01645</name>
</gene>
<dbReference type="EMBL" id="MFFF01000026">
    <property type="protein sequence ID" value="OGE98830.1"/>
    <property type="molecule type" value="Genomic_DNA"/>
</dbReference>
<dbReference type="Proteomes" id="UP000177235">
    <property type="component" value="Unassembled WGS sequence"/>
</dbReference>
<accession>A0A1F5QAL1</accession>
<evidence type="ECO:0000313" key="3">
    <source>
        <dbReference type="Proteomes" id="UP000177235"/>
    </source>
</evidence>
<reference evidence="2 3" key="1">
    <citation type="journal article" date="2016" name="Nat. Commun.">
        <title>Thousands of microbial genomes shed light on interconnected biogeochemical processes in an aquifer system.</title>
        <authorList>
            <person name="Anantharaman K."/>
            <person name="Brown C.T."/>
            <person name="Hug L.A."/>
            <person name="Sharon I."/>
            <person name="Castelle C.J."/>
            <person name="Probst A.J."/>
            <person name="Thomas B.C."/>
            <person name="Singh A."/>
            <person name="Wilkins M.J."/>
            <person name="Karaoz U."/>
            <person name="Brodie E.L."/>
            <person name="Williams K.H."/>
            <person name="Hubbard S.S."/>
            <person name="Banfield J.F."/>
        </authorList>
    </citation>
    <scope>NUCLEOTIDE SEQUENCE [LARGE SCALE GENOMIC DNA]</scope>
</reference>
<dbReference type="AlphaFoldDB" id="A0A1F5QAL1"/>
<proteinExistence type="predicted"/>
<sequence length="137" mass="15537">MGKINNMDLQNSKISNGVNKPKTILIIILILLAGNVFLGVKYFSVVKELRQTQAALQTQTTNEKVLEFSKLFIGKVLKADSEIDFDTRLKLETAVRNLNDEEILNQWQKFVDSKTEAGAQEEVKNLLELLVSKMRVK</sequence>